<name>A0A7J7H1Y3_CAMSI</name>
<dbReference type="InterPro" id="IPR045843">
    <property type="entry name" value="IND-like"/>
</dbReference>
<feature type="domain" description="BHLH" evidence="7">
    <location>
        <begin position="356"/>
        <end position="406"/>
    </location>
</feature>
<feature type="region of interest" description="Disordered" evidence="6">
    <location>
        <begin position="39"/>
        <end position="84"/>
    </location>
</feature>
<keyword evidence="4" id="KW-0804">Transcription</keyword>
<dbReference type="GO" id="GO:0000981">
    <property type="term" value="F:DNA-binding transcription factor activity, RNA polymerase II-specific"/>
    <property type="evidence" value="ECO:0007669"/>
    <property type="project" value="TreeGrafter"/>
</dbReference>
<evidence type="ECO:0000259" key="7">
    <source>
        <dbReference type="PROSITE" id="PS50888"/>
    </source>
</evidence>
<keyword evidence="5" id="KW-0539">Nucleus</keyword>
<dbReference type="GO" id="GO:0005634">
    <property type="term" value="C:nucleus"/>
    <property type="evidence" value="ECO:0007669"/>
    <property type="project" value="UniProtKB-SubCell"/>
</dbReference>
<evidence type="ECO:0000313" key="8">
    <source>
        <dbReference type="EMBL" id="KAF5946587.1"/>
    </source>
</evidence>
<keyword evidence="3" id="KW-0238">DNA-binding</keyword>
<evidence type="ECO:0000256" key="4">
    <source>
        <dbReference type="ARBA" id="ARBA00023163"/>
    </source>
</evidence>
<protein>
    <recommendedName>
        <fullName evidence="7">BHLH domain-containing protein</fullName>
    </recommendedName>
</protein>
<feature type="compositionally biased region" description="Low complexity" evidence="6">
    <location>
        <begin position="43"/>
        <end position="64"/>
    </location>
</feature>
<evidence type="ECO:0000256" key="5">
    <source>
        <dbReference type="ARBA" id="ARBA00023242"/>
    </source>
</evidence>
<dbReference type="PROSITE" id="PS50888">
    <property type="entry name" value="BHLH"/>
    <property type="match status" value="1"/>
</dbReference>
<dbReference type="SMART" id="SM00353">
    <property type="entry name" value="HLH"/>
    <property type="match status" value="1"/>
</dbReference>
<gene>
    <name evidence="8" type="ORF">HYC85_016815</name>
</gene>
<evidence type="ECO:0000256" key="3">
    <source>
        <dbReference type="ARBA" id="ARBA00023125"/>
    </source>
</evidence>
<dbReference type="EMBL" id="JACBKZ010000007">
    <property type="protein sequence ID" value="KAF5946587.1"/>
    <property type="molecule type" value="Genomic_DNA"/>
</dbReference>
<sequence length="434" mass="48050">MYGVGDSGAISKDSSMLFSSNFKQSDGELMMKSRDSMNSDLYQQSQQQNQSSGLMRYSSAPSSFFHHHHHHHHRHQSLSSSPPESEVMFASFMSSSNGSGGDSDSHDLQIQTTAMKHEPPEQNKQYSSSTSTQMIYQTALDHHDLANNHSNSMSNNYSNNLENPMMQGKTTTSGNCSNLIRQSSSPAGFFSNLTAAAGNGFGIVRDVGNGTNGKESATTRLNDHINFSSGPASCSRFMPQITENGNESIEATSQMNGHLGSSNSSNRFFVPSFENECWNDSGFTGLKRSRDGDEVKFSGFNALESHQNGEYRNYTATGLTHHLSLPKTSAETAAIDKFFQFQQDSVPCKIRAKRGCATHPRSIAERVRRTKISERMRKLQELFPNMDKQTNTADMLDLAVEYIKDLQEQLKILTDKQAKCTCSSKQKQFSNPAS</sequence>
<keyword evidence="9" id="KW-1185">Reference proteome</keyword>
<comment type="caution">
    <text evidence="8">The sequence shown here is derived from an EMBL/GenBank/DDBJ whole genome shotgun (WGS) entry which is preliminary data.</text>
</comment>
<evidence type="ECO:0000256" key="6">
    <source>
        <dbReference type="SAM" id="MobiDB-lite"/>
    </source>
</evidence>
<evidence type="ECO:0000256" key="1">
    <source>
        <dbReference type="ARBA" id="ARBA00004123"/>
    </source>
</evidence>
<evidence type="ECO:0000256" key="2">
    <source>
        <dbReference type="ARBA" id="ARBA00023015"/>
    </source>
</evidence>
<organism evidence="8 9">
    <name type="scientific">Camellia sinensis</name>
    <name type="common">Tea plant</name>
    <name type="synonym">Thea sinensis</name>
    <dbReference type="NCBI Taxonomy" id="4442"/>
    <lineage>
        <taxon>Eukaryota</taxon>
        <taxon>Viridiplantae</taxon>
        <taxon>Streptophyta</taxon>
        <taxon>Embryophyta</taxon>
        <taxon>Tracheophyta</taxon>
        <taxon>Spermatophyta</taxon>
        <taxon>Magnoliopsida</taxon>
        <taxon>eudicotyledons</taxon>
        <taxon>Gunneridae</taxon>
        <taxon>Pentapetalae</taxon>
        <taxon>asterids</taxon>
        <taxon>Ericales</taxon>
        <taxon>Theaceae</taxon>
        <taxon>Camellia</taxon>
    </lineage>
</organism>
<dbReference type="InterPro" id="IPR036638">
    <property type="entry name" value="HLH_DNA-bd_sf"/>
</dbReference>
<dbReference type="CDD" id="cd11393">
    <property type="entry name" value="bHLH_AtbHLH_like"/>
    <property type="match status" value="1"/>
</dbReference>
<dbReference type="GO" id="GO:0000978">
    <property type="term" value="F:RNA polymerase II cis-regulatory region sequence-specific DNA binding"/>
    <property type="evidence" value="ECO:0007669"/>
    <property type="project" value="TreeGrafter"/>
</dbReference>
<dbReference type="AlphaFoldDB" id="A0A7J7H1Y3"/>
<proteinExistence type="predicted"/>
<reference evidence="9" key="1">
    <citation type="journal article" date="2020" name="Nat. Commun.">
        <title>Genome assembly of wild tea tree DASZ reveals pedigree and selection history of tea varieties.</title>
        <authorList>
            <person name="Zhang W."/>
            <person name="Zhang Y."/>
            <person name="Qiu H."/>
            <person name="Guo Y."/>
            <person name="Wan H."/>
            <person name="Zhang X."/>
            <person name="Scossa F."/>
            <person name="Alseekh S."/>
            <person name="Zhang Q."/>
            <person name="Wang P."/>
            <person name="Xu L."/>
            <person name="Schmidt M.H."/>
            <person name="Jia X."/>
            <person name="Li D."/>
            <person name="Zhu A."/>
            <person name="Guo F."/>
            <person name="Chen W."/>
            <person name="Ni D."/>
            <person name="Usadel B."/>
            <person name="Fernie A.R."/>
            <person name="Wen W."/>
        </authorList>
    </citation>
    <scope>NUCLEOTIDE SEQUENCE [LARGE SCALE GENOMIC DNA]</scope>
    <source>
        <strain evidence="9">cv. G240</strain>
    </source>
</reference>
<evidence type="ECO:0000313" key="9">
    <source>
        <dbReference type="Proteomes" id="UP000593564"/>
    </source>
</evidence>
<dbReference type="SUPFAM" id="SSF47459">
    <property type="entry name" value="HLH, helix-loop-helix DNA-binding domain"/>
    <property type="match status" value="1"/>
</dbReference>
<reference evidence="8 9" key="2">
    <citation type="submission" date="2020-07" db="EMBL/GenBank/DDBJ databases">
        <title>Genome assembly of wild tea tree DASZ reveals pedigree and selection history of tea varieties.</title>
        <authorList>
            <person name="Zhang W."/>
        </authorList>
    </citation>
    <scope>NUCLEOTIDE SEQUENCE [LARGE SCALE GENOMIC DNA]</scope>
    <source>
        <strain evidence="9">cv. G240</strain>
        <tissue evidence="8">Leaf</tissue>
    </source>
</reference>
<dbReference type="PANTHER" id="PTHR16223:SF345">
    <property type="entry name" value="TRANSCRIPTION FACTOR BHLH130-LIKE"/>
    <property type="match status" value="1"/>
</dbReference>
<feature type="compositionally biased region" description="Basic residues" evidence="6">
    <location>
        <begin position="65"/>
        <end position="76"/>
    </location>
</feature>
<accession>A0A7J7H1Y3</accession>
<comment type="subcellular location">
    <subcellularLocation>
        <location evidence="1">Nucleus</location>
    </subcellularLocation>
</comment>
<dbReference type="GO" id="GO:0046983">
    <property type="term" value="F:protein dimerization activity"/>
    <property type="evidence" value="ECO:0007669"/>
    <property type="project" value="InterPro"/>
</dbReference>
<dbReference type="Proteomes" id="UP000593564">
    <property type="component" value="Unassembled WGS sequence"/>
</dbReference>
<keyword evidence="2" id="KW-0805">Transcription regulation</keyword>
<dbReference type="Gene3D" id="4.10.280.10">
    <property type="entry name" value="Helix-loop-helix DNA-binding domain"/>
    <property type="match status" value="1"/>
</dbReference>
<dbReference type="FunFam" id="4.10.280.10:FF:000021">
    <property type="entry name" value="Transcription factor bHLH130 family"/>
    <property type="match status" value="1"/>
</dbReference>
<dbReference type="PANTHER" id="PTHR16223">
    <property type="entry name" value="TRANSCRIPTION FACTOR BHLH83-RELATED"/>
    <property type="match status" value="1"/>
</dbReference>
<dbReference type="InterPro" id="IPR011598">
    <property type="entry name" value="bHLH_dom"/>
</dbReference>
<dbReference type="InterPro" id="IPR045239">
    <property type="entry name" value="bHLH95_bHLH"/>
</dbReference>
<dbReference type="Pfam" id="PF00010">
    <property type="entry name" value="HLH"/>
    <property type="match status" value="1"/>
</dbReference>